<dbReference type="SMART" id="SM00861">
    <property type="entry name" value="Transket_pyr"/>
    <property type="match status" value="1"/>
</dbReference>
<dbReference type="GO" id="GO:0016491">
    <property type="term" value="F:oxidoreductase activity"/>
    <property type="evidence" value="ECO:0007669"/>
    <property type="project" value="UniProtKB-KW"/>
</dbReference>
<accession>A0A9Q3VZ88</accession>
<name>A0A9Q3VZ88_9GAMM</name>
<comment type="caution">
    <text evidence="8">The sequence shown here is derived from an EMBL/GenBank/DDBJ whole genome shotgun (WGS) entry which is preliminary data.</text>
</comment>
<comment type="function">
    <text evidence="2">The branched-chain alpha-keto dehydrogenase complex catalyzes the overall conversion of alpha-keto acids to acyl-CoA and CO(2). It contains multiple copies of three enzymatic components: branched-chain alpha-keto acid decarboxylase (E1), lipoamide acyltransferase (E2) and lipoamide dehydrogenase (E3).</text>
</comment>
<keyword evidence="9" id="KW-1185">Reference proteome</keyword>
<dbReference type="KEGG" id="axe:P40_08730"/>
<dbReference type="PANTHER" id="PTHR43257">
    <property type="entry name" value="PYRUVATE DEHYDROGENASE E1 COMPONENT BETA SUBUNIT"/>
    <property type="match status" value="1"/>
</dbReference>
<evidence type="ECO:0000256" key="1">
    <source>
        <dbReference type="ARBA" id="ARBA00001964"/>
    </source>
</evidence>
<evidence type="ECO:0000256" key="3">
    <source>
        <dbReference type="ARBA" id="ARBA00023002"/>
    </source>
</evidence>
<dbReference type="InterPro" id="IPR029061">
    <property type="entry name" value="THDP-binding"/>
</dbReference>
<dbReference type="Pfam" id="PF02779">
    <property type="entry name" value="Transket_pyr"/>
    <property type="match status" value="1"/>
</dbReference>
<dbReference type="Proteomes" id="UP001107961">
    <property type="component" value="Unassembled WGS sequence"/>
</dbReference>
<dbReference type="SUPFAM" id="SSF52518">
    <property type="entry name" value="Thiamin diphosphate-binding fold (THDP-binding)"/>
    <property type="match status" value="1"/>
</dbReference>
<protein>
    <recommendedName>
        <fullName evidence="5">2-oxoisovalerate dehydrogenase subunit beta</fullName>
    </recommendedName>
    <alternativeName>
        <fullName evidence="6">Branched-chain alpha-keto acid dehydrogenase E1 component beta chain</fullName>
    </alternativeName>
</protein>
<dbReference type="AlphaFoldDB" id="A0A9Q3VZ88"/>
<evidence type="ECO:0000313" key="9">
    <source>
        <dbReference type="Proteomes" id="UP001107961"/>
    </source>
</evidence>
<dbReference type="Pfam" id="PF02780">
    <property type="entry name" value="Transketolase_C"/>
    <property type="match status" value="1"/>
</dbReference>
<dbReference type="InterPro" id="IPR005475">
    <property type="entry name" value="Transketolase-like_Pyr-bd"/>
</dbReference>
<feature type="domain" description="Transketolase-like pyrimidine-binding" evidence="7">
    <location>
        <begin position="14"/>
        <end position="189"/>
    </location>
</feature>
<proteinExistence type="predicted"/>
<dbReference type="Gene3D" id="3.40.50.920">
    <property type="match status" value="1"/>
</dbReference>
<dbReference type="SUPFAM" id="SSF52922">
    <property type="entry name" value="TK C-terminal domain-like"/>
    <property type="match status" value="1"/>
</dbReference>
<dbReference type="GeneID" id="94686515"/>
<organism evidence="8 9">
    <name type="scientific">Alloalcanivorax xenomutans</name>
    <dbReference type="NCBI Taxonomy" id="1094342"/>
    <lineage>
        <taxon>Bacteria</taxon>
        <taxon>Pseudomonadati</taxon>
        <taxon>Pseudomonadota</taxon>
        <taxon>Gammaproteobacteria</taxon>
        <taxon>Oceanospirillales</taxon>
        <taxon>Alcanivoracaceae</taxon>
        <taxon>Alloalcanivorax</taxon>
    </lineage>
</organism>
<dbReference type="RefSeq" id="WP_022994452.1">
    <property type="nucleotide sequence ID" value="NZ_CP012331.1"/>
</dbReference>
<sequence>MAELQTHGAHAVPMNLLEAVNRALTRAMAEDDSVVLLGEDIGTNGGVFRATEGLKQQFGCRRVMDTPLAENLIAGLAVGMASQGLKPVAEIQFMGFIYAALEQILSHAARLRNRTRGRLSCPLVIRAPYGGGIHAPEHHSESTEALFAHIPGLRVVMPSSPSRAHGLLLAAIQCPDPVIFLEPKRLYRLKRLPVVADGDPLPLDTCFTLRTGDDLTLISWGAAIHETLGAADQLAAEGINAEVIDVACLNPLDRDTLVASVSRTGRAVIVHEAPGHGGMGAEIAATLANQALLHLRSPVERVTGYDCPMPYFQLEQHYLPDEERIVAAAKRTLAY</sequence>
<gene>
    <name evidence="8" type="ORF">LZG35_03920</name>
</gene>
<dbReference type="InterPro" id="IPR033248">
    <property type="entry name" value="Transketolase_C"/>
</dbReference>
<dbReference type="CDD" id="cd07036">
    <property type="entry name" value="TPP_PYR_E1-PDHc-beta_like"/>
    <property type="match status" value="1"/>
</dbReference>
<evidence type="ECO:0000259" key="7">
    <source>
        <dbReference type="SMART" id="SM00861"/>
    </source>
</evidence>
<keyword evidence="3" id="KW-0560">Oxidoreductase</keyword>
<evidence type="ECO:0000256" key="5">
    <source>
        <dbReference type="ARBA" id="ARBA00070795"/>
    </source>
</evidence>
<dbReference type="EMBL" id="JAJVKT010000003">
    <property type="protein sequence ID" value="MCE7507770.1"/>
    <property type="molecule type" value="Genomic_DNA"/>
</dbReference>
<evidence type="ECO:0000256" key="4">
    <source>
        <dbReference type="ARBA" id="ARBA00023052"/>
    </source>
</evidence>
<dbReference type="InterPro" id="IPR009014">
    <property type="entry name" value="Transketo_C/PFOR_II"/>
</dbReference>
<evidence type="ECO:0000313" key="8">
    <source>
        <dbReference type="EMBL" id="MCE7507770.1"/>
    </source>
</evidence>
<evidence type="ECO:0000256" key="2">
    <source>
        <dbReference type="ARBA" id="ARBA00002859"/>
    </source>
</evidence>
<comment type="cofactor">
    <cofactor evidence="1">
        <name>thiamine diphosphate</name>
        <dbReference type="ChEBI" id="CHEBI:58937"/>
    </cofactor>
</comment>
<evidence type="ECO:0000256" key="6">
    <source>
        <dbReference type="ARBA" id="ARBA00082400"/>
    </source>
</evidence>
<reference evidence="8" key="1">
    <citation type="submission" date="2022-01" db="EMBL/GenBank/DDBJ databases">
        <authorList>
            <person name="Karlyshev A.V."/>
            <person name="Jaspars M."/>
        </authorList>
    </citation>
    <scope>NUCLEOTIDE SEQUENCE</scope>
    <source>
        <strain evidence="8">AGSA3-2</strain>
    </source>
</reference>
<dbReference type="PANTHER" id="PTHR43257:SF2">
    <property type="entry name" value="PYRUVATE DEHYDROGENASE E1 COMPONENT SUBUNIT BETA"/>
    <property type="match status" value="1"/>
</dbReference>
<dbReference type="FunFam" id="3.40.50.970:FF:000001">
    <property type="entry name" value="Pyruvate dehydrogenase E1 beta subunit"/>
    <property type="match status" value="1"/>
</dbReference>
<keyword evidence="4" id="KW-0786">Thiamine pyrophosphate</keyword>
<dbReference type="FunFam" id="3.40.50.920:FF:000001">
    <property type="entry name" value="Pyruvate dehydrogenase E1 beta subunit"/>
    <property type="match status" value="1"/>
</dbReference>
<dbReference type="Gene3D" id="3.40.50.970">
    <property type="match status" value="1"/>
</dbReference>